<evidence type="ECO:0000256" key="1">
    <source>
        <dbReference type="SAM" id="MobiDB-lite"/>
    </source>
</evidence>
<evidence type="ECO:0000313" key="2">
    <source>
        <dbReference type="EMBL" id="SVB56781.1"/>
    </source>
</evidence>
<protein>
    <submittedName>
        <fullName evidence="2">Uncharacterized protein</fullName>
    </submittedName>
</protein>
<reference evidence="2" key="1">
    <citation type="submission" date="2018-05" db="EMBL/GenBank/DDBJ databases">
        <authorList>
            <person name="Lanie J.A."/>
            <person name="Ng W.-L."/>
            <person name="Kazmierczak K.M."/>
            <person name="Andrzejewski T.M."/>
            <person name="Davidsen T.M."/>
            <person name="Wayne K.J."/>
            <person name="Tettelin H."/>
            <person name="Glass J.I."/>
            <person name="Rusch D."/>
            <person name="Podicherti R."/>
            <person name="Tsui H.-C.T."/>
            <person name="Winkler M.E."/>
        </authorList>
    </citation>
    <scope>NUCLEOTIDE SEQUENCE</scope>
</reference>
<feature type="non-terminal residue" evidence="2">
    <location>
        <position position="1"/>
    </location>
</feature>
<proteinExistence type="predicted"/>
<name>A0A382F3T0_9ZZZZ</name>
<organism evidence="2">
    <name type="scientific">marine metagenome</name>
    <dbReference type="NCBI Taxonomy" id="408172"/>
    <lineage>
        <taxon>unclassified sequences</taxon>
        <taxon>metagenomes</taxon>
        <taxon>ecological metagenomes</taxon>
    </lineage>
</organism>
<dbReference type="EMBL" id="UINC01047470">
    <property type="protein sequence ID" value="SVB56781.1"/>
    <property type="molecule type" value="Genomic_DNA"/>
</dbReference>
<feature type="region of interest" description="Disordered" evidence="1">
    <location>
        <begin position="98"/>
        <end position="121"/>
    </location>
</feature>
<dbReference type="AlphaFoldDB" id="A0A382F3T0"/>
<sequence>RTTRSSYLITAFGEDTVDEAIRYTQMAGFNYFYHEDPFETWGRFKLRPGDFPSGDSGLRHCVDRAAASDLRIGIHTLSNFVTTNDAYVTPVPDPRLMRSGTSRLSESVDPESKEIPIANGTPFQDRGSVSAAVIDNELIRYRAVSGEAPWRLIGCHRGAFGTKAAAHESGTGIGKLTDHPYRVLFPSLSLQDEMADRLVELYNVTGLRQISFDGLEGCAMTGHGIYAHNRFVTRCFDGWKPEVLNDASRLTHYLWHIHTRMNWGEPWGKATREGQIERRLVNQEYFKRNLFPRMLGWFQLRLASGGLEATSLDDMEWVLSKCAGYDSGFALSASLEALKGNGQTESILMAAKEWEQARLDHAFTKEQVEHLRNPAQNFHLEPDGEKQWKLYPVAFSPTYTYREVILQPGELGEAEWTFDNPYEDQPFRFILRMLPDVGVVIEETLVNPIFEVNFTEAAPPVRLRSYEYLVCEGDGVCAVYDINWNPLHAVDLSRDWPTIVHGENQILFWFGEPSKCSVEIRLQAVGQWERVGR</sequence>
<gene>
    <name evidence="2" type="ORF">METZ01_LOCUS209635</name>
</gene>
<accession>A0A382F3T0</accession>